<dbReference type="EMBL" id="CAJOBD010003441">
    <property type="protein sequence ID" value="CAF3948449.1"/>
    <property type="molecule type" value="Genomic_DNA"/>
</dbReference>
<name>A0A819KG42_9BILA</name>
<accession>A0A819KG42</accession>
<reference evidence="1" key="1">
    <citation type="submission" date="2021-02" db="EMBL/GenBank/DDBJ databases">
        <authorList>
            <person name="Nowell W R."/>
        </authorList>
    </citation>
    <scope>NUCLEOTIDE SEQUENCE</scope>
</reference>
<gene>
    <name evidence="1" type="ORF">JBS370_LOCUS23392</name>
</gene>
<organism evidence="1 2">
    <name type="scientific">Rotaria sordida</name>
    <dbReference type="NCBI Taxonomy" id="392033"/>
    <lineage>
        <taxon>Eukaryota</taxon>
        <taxon>Metazoa</taxon>
        <taxon>Spiralia</taxon>
        <taxon>Gnathifera</taxon>
        <taxon>Rotifera</taxon>
        <taxon>Eurotatoria</taxon>
        <taxon>Bdelloidea</taxon>
        <taxon>Philodinida</taxon>
        <taxon>Philodinidae</taxon>
        <taxon>Rotaria</taxon>
    </lineage>
</organism>
<feature type="non-terminal residue" evidence="1">
    <location>
        <position position="1"/>
    </location>
</feature>
<evidence type="ECO:0000313" key="2">
    <source>
        <dbReference type="Proteomes" id="UP000663836"/>
    </source>
</evidence>
<dbReference type="Proteomes" id="UP000663836">
    <property type="component" value="Unassembled WGS sequence"/>
</dbReference>
<dbReference type="AlphaFoldDB" id="A0A819KG42"/>
<evidence type="ECO:0000313" key="1">
    <source>
        <dbReference type="EMBL" id="CAF3948449.1"/>
    </source>
</evidence>
<proteinExistence type="predicted"/>
<sequence length="47" mass="5781">FELINFQTSIQPSDKSRLEKPIGYRLMCRFWIYDVFYHPAIHRGNYE</sequence>
<protein>
    <submittedName>
        <fullName evidence="1">Uncharacterized protein</fullName>
    </submittedName>
</protein>
<comment type="caution">
    <text evidence="1">The sequence shown here is derived from an EMBL/GenBank/DDBJ whole genome shotgun (WGS) entry which is preliminary data.</text>
</comment>